<reference evidence="2" key="2">
    <citation type="submission" date="2022-01" db="EMBL/GenBank/DDBJ databases">
        <authorList>
            <person name="Yamashiro T."/>
            <person name="Shiraishi A."/>
            <person name="Satake H."/>
            <person name="Nakayama K."/>
        </authorList>
    </citation>
    <scope>NUCLEOTIDE SEQUENCE</scope>
</reference>
<evidence type="ECO:0000313" key="3">
    <source>
        <dbReference type="Proteomes" id="UP001151760"/>
    </source>
</evidence>
<keyword evidence="3" id="KW-1185">Reference proteome</keyword>
<protein>
    <submittedName>
        <fullName evidence="2">Uncharacterized protein</fullName>
    </submittedName>
</protein>
<dbReference type="Proteomes" id="UP001151760">
    <property type="component" value="Unassembled WGS sequence"/>
</dbReference>
<name>A0ABQ5ISE3_9ASTR</name>
<reference evidence="2" key="1">
    <citation type="journal article" date="2022" name="Int. J. Mol. Sci.">
        <title>Draft Genome of Tanacetum Coccineum: Genomic Comparison of Closely Related Tanacetum-Family Plants.</title>
        <authorList>
            <person name="Yamashiro T."/>
            <person name="Shiraishi A."/>
            <person name="Nakayama K."/>
            <person name="Satake H."/>
        </authorList>
    </citation>
    <scope>NUCLEOTIDE SEQUENCE</scope>
</reference>
<evidence type="ECO:0000313" key="2">
    <source>
        <dbReference type="EMBL" id="GJU02986.1"/>
    </source>
</evidence>
<feature type="compositionally biased region" description="Polar residues" evidence="1">
    <location>
        <begin position="179"/>
        <end position="189"/>
    </location>
</feature>
<feature type="region of interest" description="Disordered" evidence="1">
    <location>
        <begin position="161"/>
        <end position="189"/>
    </location>
</feature>
<proteinExistence type="predicted"/>
<comment type="caution">
    <text evidence="2">The sequence shown here is derived from an EMBL/GenBank/DDBJ whole genome shotgun (WGS) entry which is preliminary data.</text>
</comment>
<dbReference type="EMBL" id="BQNB010021110">
    <property type="protein sequence ID" value="GJU02986.1"/>
    <property type="molecule type" value="Genomic_DNA"/>
</dbReference>
<evidence type="ECO:0000256" key="1">
    <source>
        <dbReference type="SAM" id="MobiDB-lite"/>
    </source>
</evidence>
<organism evidence="2 3">
    <name type="scientific">Tanacetum coccineum</name>
    <dbReference type="NCBI Taxonomy" id="301880"/>
    <lineage>
        <taxon>Eukaryota</taxon>
        <taxon>Viridiplantae</taxon>
        <taxon>Streptophyta</taxon>
        <taxon>Embryophyta</taxon>
        <taxon>Tracheophyta</taxon>
        <taxon>Spermatophyta</taxon>
        <taxon>Magnoliopsida</taxon>
        <taxon>eudicotyledons</taxon>
        <taxon>Gunneridae</taxon>
        <taxon>Pentapetalae</taxon>
        <taxon>asterids</taxon>
        <taxon>campanulids</taxon>
        <taxon>Asterales</taxon>
        <taxon>Asteraceae</taxon>
        <taxon>Asteroideae</taxon>
        <taxon>Anthemideae</taxon>
        <taxon>Anthemidinae</taxon>
        <taxon>Tanacetum</taxon>
    </lineage>
</organism>
<gene>
    <name evidence="2" type="ORF">Tco_1113324</name>
</gene>
<accession>A0ABQ5ISE3</accession>
<sequence length="189" mass="21567">MRWSTARERFDRSSSIIHFDEMTYHDDEKMKMRRNGVPCHDHFEFDELTAMASEHDCLEPELQRFNNHNSSAEPMHTPSKEDLDNLFGPMFEEYYEQKSSDTPIYSAAQPTQVHEDSPSTSSIIVDTHEAPPVVTTSDEQTSPISLTEADEFNQEDTAEFDGNAQFVPYNPPSREEIESSTTALVPSNV</sequence>